<dbReference type="Proteomes" id="UP000235005">
    <property type="component" value="Unassembled WGS sequence"/>
</dbReference>
<dbReference type="InterPro" id="IPR035587">
    <property type="entry name" value="DUS-like_FMN-bd"/>
</dbReference>
<evidence type="ECO:0000256" key="11">
    <source>
        <dbReference type="ARBA" id="ARBA00048802"/>
    </source>
</evidence>
<dbReference type="InterPro" id="IPR001269">
    <property type="entry name" value="DUS_fam"/>
</dbReference>
<dbReference type="InterPro" id="IPR013785">
    <property type="entry name" value="Aldolase_TIM"/>
</dbReference>
<evidence type="ECO:0000256" key="14">
    <source>
        <dbReference type="PIRSR" id="PIRSR006621-1"/>
    </source>
</evidence>
<keyword evidence="8 12" id="KW-0694">RNA-binding</keyword>
<evidence type="ECO:0000313" key="18">
    <source>
        <dbReference type="Proteomes" id="UP000235005"/>
    </source>
</evidence>
<dbReference type="EC" id="1.3.1.-" evidence="12"/>
<evidence type="ECO:0000256" key="10">
    <source>
        <dbReference type="ARBA" id="ARBA00048205"/>
    </source>
</evidence>
<evidence type="ECO:0000256" key="12">
    <source>
        <dbReference type="HAMAP-Rule" id="MF_02042"/>
    </source>
</evidence>
<proteinExistence type="inferred from homology"/>
<dbReference type="PANTHER" id="PTHR45846:SF1">
    <property type="entry name" value="TRNA-DIHYDROURIDINE(47) SYNTHASE [NAD(P)(+)]-LIKE"/>
    <property type="match status" value="1"/>
</dbReference>
<feature type="binding site" evidence="12 15">
    <location>
        <begin position="225"/>
        <end position="226"/>
    </location>
    <ligand>
        <name>FMN</name>
        <dbReference type="ChEBI" id="CHEBI:58210"/>
    </ligand>
</feature>
<reference evidence="17 18" key="1">
    <citation type="submission" date="2018-01" db="EMBL/GenBank/DDBJ databases">
        <title>The draft genome sequence of Halioglobus lutimaris HF004.</title>
        <authorList>
            <person name="Du Z.-J."/>
            <person name="Shi M.-J."/>
        </authorList>
    </citation>
    <scope>NUCLEOTIDE SEQUENCE [LARGE SCALE GENOMIC DNA]</scope>
    <source>
        <strain evidence="17 18">HF004</strain>
    </source>
</reference>
<comment type="catalytic activity">
    <reaction evidence="10 12">
        <text>a 5,6-dihydrouridine in tRNA + NADP(+) = a uridine in tRNA + NADPH + H(+)</text>
        <dbReference type="Rhea" id="RHEA:23624"/>
        <dbReference type="Rhea" id="RHEA-COMP:13339"/>
        <dbReference type="Rhea" id="RHEA-COMP:13887"/>
        <dbReference type="ChEBI" id="CHEBI:15378"/>
        <dbReference type="ChEBI" id="CHEBI:57783"/>
        <dbReference type="ChEBI" id="CHEBI:58349"/>
        <dbReference type="ChEBI" id="CHEBI:65315"/>
        <dbReference type="ChEBI" id="CHEBI:74443"/>
    </reaction>
</comment>
<name>A0A2N5X166_9GAMM</name>
<gene>
    <name evidence="12" type="primary">dusB</name>
    <name evidence="17" type="ORF">C0039_13655</name>
</gene>
<keyword evidence="6 12" id="KW-0819">tRNA processing</keyword>
<dbReference type="PANTHER" id="PTHR45846">
    <property type="entry name" value="TRNA-DIHYDROURIDINE(47) SYNTHASE [NAD(P)(+)]-LIKE"/>
    <property type="match status" value="1"/>
</dbReference>
<dbReference type="GO" id="GO:0050660">
    <property type="term" value="F:flavin adenine dinucleotide binding"/>
    <property type="evidence" value="ECO:0007669"/>
    <property type="project" value="InterPro"/>
</dbReference>
<comment type="similarity">
    <text evidence="12">Belongs to the Dus family. DusB subfamily.</text>
</comment>
<comment type="function">
    <text evidence="2 12 13">Catalyzes the synthesis of 5,6-dihydrouridine (D), a modified base found in the D-loop of most tRNAs, via the reduction of the C5-C6 double bond in target uridines.</text>
</comment>
<dbReference type="SUPFAM" id="SSF51395">
    <property type="entry name" value="FMN-linked oxidoreductases"/>
    <property type="match status" value="1"/>
</dbReference>
<dbReference type="Gene3D" id="1.10.1200.80">
    <property type="entry name" value="Putative flavin oxidoreducatase, domain 2"/>
    <property type="match status" value="1"/>
</dbReference>
<keyword evidence="15" id="KW-0547">Nucleotide-binding</keyword>
<feature type="binding site" evidence="15">
    <location>
        <position position="170"/>
    </location>
    <ligand>
        <name>FMN</name>
        <dbReference type="ChEBI" id="CHEBI:58210"/>
    </ligand>
</feature>
<dbReference type="GO" id="GO:0000049">
    <property type="term" value="F:tRNA binding"/>
    <property type="evidence" value="ECO:0007669"/>
    <property type="project" value="UniProtKB-UniRule"/>
</dbReference>
<evidence type="ECO:0000256" key="8">
    <source>
        <dbReference type="ARBA" id="ARBA00022884"/>
    </source>
</evidence>
<evidence type="ECO:0000256" key="3">
    <source>
        <dbReference type="ARBA" id="ARBA00022555"/>
    </source>
</evidence>
<evidence type="ECO:0000256" key="7">
    <source>
        <dbReference type="ARBA" id="ARBA00022857"/>
    </source>
</evidence>
<keyword evidence="4 12" id="KW-0285">Flavoprotein</keyword>
<comment type="cofactor">
    <cofactor evidence="1 12 13 15">
        <name>FMN</name>
        <dbReference type="ChEBI" id="CHEBI:58210"/>
    </cofactor>
</comment>
<feature type="binding site" evidence="12">
    <location>
        <begin position="201"/>
        <end position="203"/>
    </location>
    <ligand>
        <name>FMN</name>
        <dbReference type="ChEBI" id="CHEBI:58210"/>
    </ligand>
</feature>
<keyword evidence="5 12" id="KW-0288">FMN</keyword>
<dbReference type="HAMAP" id="MF_02042">
    <property type="entry name" value="DusB_subfam"/>
    <property type="match status" value="1"/>
</dbReference>
<evidence type="ECO:0000256" key="5">
    <source>
        <dbReference type="ARBA" id="ARBA00022643"/>
    </source>
</evidence>
<evidence type="ECO:0000256" key="15">
    <source>
        <dbReference type="PIRSR" id="PIRSR006621-2"/>
    </source>
</evidence>
<dbReference type="EMBL" id="PKUS01000018">
    <property type="protein sequence ID" value="PLW68226.1"/>
    <property type="molecule type" value="Genomic_DNA"/>
</dbReference>
<evidence type="ECO:0000313" key="17">
    <source>
        <dbReference type="EMBL" id="PLW68226.1"/>
    </source>
</evidence>
<dbReference type="AlphaFoldDB" id="A0A2N5X166"/>
<dbReference type="Gene3D" id="3.20.20.70">
    <property type="entry name" value="Aldolase class I"/>
    <property type="match status" value="1"/>
</dbReference>
<feature type="binding site" evidence="12 15">
    <location>
        <position position="71"/>
    </location>
    <ligand>
        <name>FMN</name>
        <dbReference type="ChEBI" id="CHEBI:58210"/>
    </ligand>
</feature>
<dbReference type="InterPro" id="IPR004652">
    <property type="entry name" value="DusB-like"/>
</dbReference>
<protein>
    <recommendedName>
        <fullName evidence="12">tRNA-dihydrouridine synthase B</fullName>
        <ecNumber evidence="12">1.3.1.-</ecNumber>
    </recommendedName>
</protein>
<dbReference type="GO" id="GO:0010181">
    <property type="term" value="F:FMN binding"/>
    <property type="evidence" value="ECO:0007669"/>
    <property type="project" value="UniProtKB-UniRule"/>
</dbReference>
<dbReference type="NCBIfam" id="TIGR00737">
    <property type="entry name" value="nifR3_yhdG"/>
    <property type="match status" value="1"/>
</dbReference>
<evidence type="ECO:0000256" key="9">
    <source>
        <dbReference type="ARBA" id="ARBA00023002"/>
    </source>
</evidence>
<evidence type="ECO:0000256" key="1">
    <source>
        <dbReference type="ARBA" id="ARBA00001917"/>
    </source>
</evidence>
<feature type="domain" description="DUS-like FMN-binding" evidence="16">
    <location>
        <begin position="15"/>
        <end position="314"/>
    </location>
</feature>
<evidence type="ECO:0000256" key="4">
    <source>
        <dbReference type="ARBA" id="ARBA00022630"/>
    </source>
</evidence>
<comment type="caution">
    <text evidence="17">The sequence shown here is derived from an EMBL/GenBank/DDBJ whole genome shotgun (WGS) entry which is preliminary data.</text>
</comment>
<feature type="binding site" evidence="12 15">
    <location>
        <position position="140"/>
    </location>
    <ligand>
        <name>FMN</name>
        <dbReference type="ChEBI" id="CHEBI:58210"/>
    </ligand>
</feature>
<evidence type="ECO:0000256" key="2">
    <source>
        <dbReference type="ARBA" id="ARBA00002790"/>
    </source>
</evidence>
<keyword evidence="3 12" id="KW-0820">tRNA-binding</keyword>
<dbReference type="InterPro" id="IPR018517">
    <property type="entry name" value="tRNA_hU_synthase_CS"/>
</dbReference>
<keyword evidence="7 12" id="KW-0521">NADP</keyword>
<dbReference type="OrthoDB" id="9764501at2"/>
<dbReference type="InterPro" id="IPR024036">
    <property type="entry name" value="tRNA-dHydroUridine_Synthase_C"/>
</dbReference>
<sequence>MPQIGPYKLANPVALAPMAGVTDLPFRRLCAEMGAGLVVSEMISSNPRLRDSRKTALRSVHDAEVEPRSVQIAGSHPAELAAAAFYNVGRGAQIIDINMGCPAKKVCKKAAGSALLADEKLVRDILQAVVAAVDVPVTLKIRTGASRAERNGVTIARIAEDAGIAALSVHGRTRADKFNGQAEYDTIACIVEATDFPVFANGDIDSPEKAAAVIAATGAAGVMIGRAAQGRPWLCGQVAAHLAGEQFVEPSARDQLAILRRHLLSLHTFYGEFMGLRIARKHVGWYLQGQTACHTHRARFNQLESAAAQLEHIKHFFPTDTNEELAA</sequence>
<dbReference type="Pfam" id="PF01207">
    <property type="entry name" value="Dus"/>
    <property type="match status" value="1"/>
</dbReference>
<keyword evidence="18" id="KW-1185">Reference proteome</keyword>
<dbReference type="PIRSF" id="PIRSF006621">
    <property type="entry name" value="Dus"/>
    <property type="match status" value="1"/>
</dbReference>
<organism evidence="17 18">
    <name type="scientific">Pseudohalioglobus lutimaris</name>
    <dbReference type="NCBI Taxonomy" id="1737061"/>
    <lineage>
        <taxon>Bacteria</taxon>
        <taxon>Pseudomonadati</taxon>
        <taxon>Pseudomonadota</taxon>
        <taxon>Gammaproteobacteria</taxon>
        <taxon>Cellvibrionales</taxon>
        <taxon>Halieaceae</taxon>
        <taxon>Pseudohalioglobus</taxon>
    </lineage>
</organism>
<dbReference type="GO" id="GO:0017150">
    <property type="term" value="F:tRNA dihydrouridine synthase activity"/>
    <property type="evidence" value="ECO:0007669"/>
    <property type="project" value="UniProtKB-UniRule"/>
</dbReference>
<evidence type="ECO:0000259" key="16">
    <source>
        <dbReference type="Pfam" id="PF01207"/>
    </source>
</evidence>
<dbReference type="RefSeq" id="WP_101518368.1">
    <property type="nucleotide sequence ID" value="NZ_PKUS01000018.1"/>
</dbReference>
<dbReference type="CDD" id="cd02801">
    <property type="entry name" value="DUS_like_FMN"/>
    <property type="match status" value="1"/>
</dbReference>
<keyword evidence="9 12" id="KW-0560">Oxidoreductase</keyword>
<dbReference type="InterPro" id="IPR032887">
    <property type="entry name" value="DusB"/>
</dbReference>
<comment type="catalytic activity">
    <reaction evidence="11 12">
        <text>a 5,6-dihydrouridine in tRNA + NAD(+) = a uridine in tRNA + NADH + H(+)</text>
        <dbReference type="Rhea" id="RHEA:54452"/>
        <dbReference type="Rhea" id="RHEA-COMP:13339"/>
        <dbReference type="Rhea" id="RHEA-COMP:13887"/>
        <dbReference type="ChEBI" id="CHEBI:15378"/>
        <dbReference type="ChEBI" id="CHEBI:57540"/>
        <dbReference type="ChEBI" id="CHEBI:57945"/>
        <dbReference type="ChEBI" id="CHEBI:65315"/>
        <dbReference type="ChEBI" id="CHEBI:74443"/>
    </reaction>
</comment>
<evidence type="ECO:0000256" key="13">
    <source>
        <dbReference type="PIRNR" id="PIRNR006621"/>
    </source>
</evidence>
<accession>A0A2N5X166</accession>
<evidence type="ECO:0000256" key="6">
    <source>
        <dbReference type="ARBA" id="ARBA00022694"/>
    </source>
</evidence>
<comment type="similarity">
    <text evidence="13">Belongs to the dus family.</text>
</comment>
<feature type="active site" description="Proton donor" evidence="12 14">
    <location>
        <position position="101"/>
    </location>
</feature>
<feature type="binding site" evidence="12 15">
    <location>
        <begin position="17"/>
        <end position="19"/>
    </location>
    <ligand>
        <name>FMN</name>
        <dbReference type="ChEBI" id="CHEBI:58210"/>
    </ligand>
</feature>
<dbReference type="PROSITE" id="PS01136">
    <property type="entry name" value="UPF0034"/>
    <property type="match status" value="1"/>
</dbReference>